<reference evidence="1 2" key="1">
    <citation type="submission" date="2018-05" db="EMBL/GenBank/DDBJ databases">
        <title>Genomic analysis of Gracilibacillus dipsosauri DD1 reveals novel features of a salt-tolerant amylase.</title>
        <authorList>
            <person name="Deutch C.E."/>
            <person name="Yang S."/>
        </authorList>
    </citation>
    <scope>NUCLEOTIDE SEQUENCE [LARGE SCALE GENOMIC DNA]</scope>
    <source>
        <strain evidence="1 2">DD1</strain>
    </source>
</reference>
<dbReference type="OrthoDB" id="2382411at2"/>
<proteinExistence type="predicted"/>
<comment type="caution">
    <text evidence="1">The sequence shown here is derived from an EMBL/GenBank/DDBJ whole genome shotgun (WGS) entry which is preliminary data.</text>
</comment>
<evidence type="ECO:0000313" key="1">
    <source>
        <dbReference type="EMBL" id="PWU66722.1"/>
    </source>
</evidence>
<dbReference type="RefSeq" id="WP_109985831.1">
    <property type="nucleotide sequence ID" value="NZ_QGTD01000021.1"/>
</dbReference>
<protein>
    <submittedName>
        <fullName evidence="1">Uncharacterized protein</fullName>
    </submittedName>
</protein>
<dbReference type="Proteomes" id="UP000245624">
    <property type="component" value="Unassembled WGS sequence"/>
</dbReference>
<gene>
    <name evidence="1" type="ORF">DLJ74_20155</name>
</gene>
<organism evidence="1 2">
    <name type="scientific">Gracilibacillus dipsosauri</name>
    <dbReference type="NCBI Taxonomy" id="178340"/>
    <lineage>
        <taxon>Bacteria</taxon>
        <taxon>Bacillati</taxon>
        <taxon>Bacillota</taxon>
        <taxon>Bacilli</taxon>
        <taxon>Bacillales</taxon>
        <taxon>Bacillaceae</taxon>
        <taxon>Gracilibacillus</taxon>
    </lineage>
</organism>
<accession>A0A317KT46</accession>
<dbReference type="EMBL" id="QGTD01000021">
    <property type="protein sequence ID" value="PWU66722.1"/>
    <property type="molecule type" value="Genomic_DNA"/>
</dbReference>
<keyword evidence="2" id="KW-1185">Reference proteome</keyword>
<name>A0A317KT46_9BACI</name>
<evidence type="ECO:0000313" key="2">
    <source>
        <dbReference type="Proteomes" id="UP000245624"/>
    </source>
</evidence>
<dbReference type="AlphaFoldDB" id="A0A317KT46"/>
<sequence>MFLYEQEAQMGDDRQDLIEILQMRFGVLPEELEEHLYQLSEFETLQRLILVAANVPTLRVFMEELQEGNHPFKLVGERFNPLREIGDRNEE</sequence>